<dbReference type="Gene3D" id="3.40.50.300">
    <property type="entry name" value="P-loop containing nucleotide triphosphate hydrolases"/>
    <property type="match status" value="1"/>
</dbReference>
<sequence length="236" mass="25430">MTTLLEIRDLRLQYGQFKALHGLDVEIAEGEIVAVIGANGAGKSSLIKGICCTEGQTSGSVKLDGRELLGLTPPQIARAGIGLVPEGRRIFPSLSVEENILLGGQLGQDHGGTPWTLERIYELFPDLTAKRHLSGTMLSGGQQQMIAIGRALMTNPRVLLCDEISLGLAPTIINRLYEQLIALASEGLAVLVVEQAMRKALEISDRYYCILEGRVSLSGISADADEDRIAQAYFGR</sequence>
<keyword evidence="4 7" id="KW-0067">ATP-binding</keyword>
<keyword evidence="8" id="KW-1185">Reference proteome</keyword>
<dbReference type="PROSITE" id="PS50893">
    <property type="entry name" value="ABC_TRANSPORTER_2"/>
    <property type="match status" value="1"/>
</dbReference>
<dbReference type="InterPro" id="IPR027417">
    <property type="entry name" value="P-loop_NTPase"/>
</dbReference>
<evidence type="ECO:0000313" key="8">
    <source>
        <dbReference type="Proteomes" id="UP001243757"/>
    </source>
</evidence>
<evidence type="ECO:0000256" key="5">
    <source>
        <dbReference type="ARBA" id="ARBA00022970"/>
    </source>
</evidence>
<dbReference type="GO" id="GO:0005524">
    <property type="term" value="F:ATP binding"/>
    <property type="evidence" value="ECO:0007669"/>
    <property type="project" value="UniProtKB-KW"/>
</dbReference>
<keyword evidence="2" id="KW-0813">Transport</keyword>
<dbReference type="Proteomes" id="UP001243757">
    <property type="component" value="Unassembled WGS sequence"/>
</dbReference>
<name>A0ABT7F568_9RHOB</name>
<dbReference type="InterPro" id="IPR003439">
    <property type="entry name" value="ABC_transporter-like_ATP-bd"/>
</dbReference>
<gene>
    <name evidence="7" type="ORF">QO033_18910</name>
</gene>
<dbReference type="SUPFAM" id="SSF52540">
    <property type="entry name" value="P-loop containing nucleoside triphosphate hydrolases"/>
    <property type="match status" value="1"/>
</dbReference>
<protein>
    <submittedName>
        <fullName evidence="7">ABC transporter ATP-binding protein</fullName>
    </submittedName>
</protein>
<evidence type="ECO:0000256" key="4">
    <source>
        <dbReference type="ARBA" id="ARBA00022840"/>
    </source>
</evidence>
<dbReference type="PANTHER" id="PTHR43820">
    <property type="entry name" value="HIGH-AFFINITY BRANCHED-CHAIN AMINO ACID TRANSPORT ATP-BINDING PROTEIN LIVF"/>
    <property type="match status" value="1"/>
</dbReference>
<dbReference type="CDD" id="cd03224">
    <property type="entry name" value="ABC_TM1139_LivF_branched"/>
    <property type="match status" value="1"/>
</dbReference>
<dbReference type="InterPro" id="IPR017871">
    <property type="entry name" value="ABC_transporter-like_CS"/>
</dbReference>
<dbReference type="RefSeq" id="WP_284482529.1">
    <property type="nucleotide sequence ID" value="NZ_JASNJD010000018.1"/>
</dbReference>
<dbReference type="PANTHER" id="PTHR43820:SF4">
    <property type="entry name" value="HIGH-AFFINITY BRANCHED-CHAIN AMINO ACID TRANSPORT ATP-BINDING PROTEIN LIVF"/>
    <property type="match status" value="1"/>
</dbReference>
<comment type="caution">
    <text evidence="7">The sequence shown here is derived from an EMBL/GenBank/DDBJ whole genome shotgun (WGS) entry which is preliminary data.</text>
</comment>
<feature type="domain" description="ABC transporter" evidence="6">
    <location>
        <begin position="5"/>
        <end position="234"/>
    </location>
</feature>
<accession>A0ABT7F568</accession>
<dbReference type="SMART" id="SM00382">
    <property type="entry name" value="AAA"/>
    <property type="match status" value="1"/>
</dbReference>
<evidence type="ECO:0000313" key="7">
    <source>
        <dbReference type="EMBL" id="MDK3019756.1"/>
    </source>
</evidence>
<organism evidence="7 8">
    <name type="scientific">Pseudodonghicola flavimaris</name>
    <dbReference type="NCBI Taxonomy" id="3050036"/>
    <lineage>
        <taxon>Bacteria</taxon>
        <taxon>Pseudomonadati</taxon>
        <taxon>Pseudomonadota</taxon>
        <taxon>Alphaproteobacteria</taxon>
        <taxon>Rhodobacterales</taxon>
        <taxon>Paracoccaceae</taxon>
        <taxon>Pseudodonghicola</taxon>
    </lineage>
</organism>
<dbReference type="PROSITE" id="PS00211">
    <property type="entry name" value="ABC_TRANSPORTER_1"/>
    <property type="match status" value="1"/>
</dbReference>
<keyword evidence="5" id="KW-0029">Amino-acid transport</keyword>
<keyword evidence="3" id="KW-0547">Nucleotide-binding</keyword>
<dbReference type="EMBL" id="JASNJD010000018">
    <property type="protein sequence ID" value="MDK3019756.1"/>
    <property type="molecule type" value="Genomic_DNA"/>
</dbReference>
<proteinExistence type="inferred from homology"/>
<reference evidence="7 8" key="1">
    <citation type="submission" date="2023-05" db="EMBL/GenBank/DDBJ databases">
        <title>Pseudodonghicola sp. nov.</title>
        <authorList>
            <person name="Huang J."/>
        </authorList>
    </citation>
    <scope>NUCLEOTIDE SEQUENCE [LARGE SCALE GENOMIC DNA]</scope>
    <source>
        <strain evidence="7 8">IC7</strain>
    </source>
</reference>
<evidence type="ECO:0000256" key="3">
    <source>
        <dbReference type="ARBA" id="ARBA00022741"/>
    </source>
</evidence>
<dbReference type="InterPro" id="IPR003593">
    <property type="entry name" value="AAA+_ATPase"/>
</dbReference>
<dbReference type="Pfam" id="PF00005">
    <property type="entry name" value="ABC_tran"/>
    <property type="match status" value="1"/>
</dbReference>
<evidence type="ECO:0000256" key="1">
    <source>
        <dbReference type="ARBA" id="ARBA00005417"/>
    </source>
</evidence>
<evidence type="ECO:0000259" key="6">
    <source>
        <dbReference type="PROSITE" id="PS50893"/>
    </source>
</evidence>
<dbReference type="InterPro" id="IPR052156">
    <property type="entry name" value="BCAA_Transport_ATP-bd_LivF"/>
</dbReference>
<comment type="similarity">
    <text evidence="1">Belongs to the ABC transporter superfamily.</text>
</comment>
<evidence type="ECO:0000256" key="2">
    <source>
        <dbReference type="ARBA" id="ARBA00022448"/>
    </source>
</evidence>